<reference evidence="2 3" key="1">
    <citation type="journal article" date="2008" name="Nature">
        <title>The genome of the model beetle and pest Tribolium castaneum.</title>
        <authorList>
            <consortium name="Tribolium Genome Sequencing Consortium"/>
            <person name="Richards S."/>
            <person name="Gibbs R.A."/>
            <person name="Weinstock G.M."/>
            <person name="Brown S.J."/>
            <person name="Denell R."/>
            <person name="Beeman R.W."/>
            <person name="Gibbs R."/>
            <person name="Beeman R.W."/>
            <person name="Brown S.J."/>
            <person name="Bucher G."/>
            <person name="Friedrich M."/>
            <person name="Grimmelikhuijzen C.J."/>
            <person name="Klingler M."/>
            <person name="Lorenzen M."/>
            <person name="Richards S."/>
            <person name="Roth S."/>
            <person name="Schroder R."/>
            <person name="Tautz D."/>
            <person name="Zdobnov E.M."/>
            <person name="Muzny D."/>
            <person name="Gibbs R.A."/>
            <person name="Weinstock G.M."/>
            <person name="Attaway T."/>
            <person name="Bell S."/>
            <person name="Buhay C.J."/>
            <person name="Chandrabose M.N."/>
            <person name="Chavez D."/>
            <person name="Clerk-Blankenburg K.P."/>
            <person name="Cree A."/>
            <person name="Dao M."/>
            <person name="Davis C."/>
            <person name="Chacko J."/>
            <person name="Dinh H."/>
            <person name="Dugan-Rocha S."/>
            <person name="Fowler G."/>
            <person name="Garner T.T."/>
            <person name="Garnes J."/>
            <person name="Gnirke A."/>
            <person name="Hawes A."/>
            <person name="Hernandez J."/>
            <person name="Hines S."/>
            <person name="Holder M."/>
            <person name="Hume J."/>
            <person name="Jhangiani S.N."/>
            <person name="Joshi V."/>
            <person name="Khan Z.M."/>
            <person name="Jackson L."/>
            <person name="Kovar C."/>
            <person name="Kowis A."/>
            <person name="Lee S."/>
            <person name="Lewis L.R."/>
            <person name="Margolis J."/>
            <person name="Morgan M."/>
            <person name="Nazareth L.V."/>
            <person name="Nguyen N."/>
            <person name="Okwuonu G."/>
            <person name="Parker D."/>
            <person name="Richards S."/>
            <person name="Ruiz S.J."/>
            <person name="Santibanez J."/>
            <person name="Savard J."/>
            <person name="Scherer S.E."/>
            <person name="Schneider B."/>
            <person name="Sodergren E."/>
            <person name="Tautz D."/>
            <person name="Vattahil S."/>
            <person name="Villasana D."/>
            <person name="White C.S."/>
            <person name="Wright R."/>
            <person name="Park Y."/>
            <person name="Beeman R.W."/>
            <person name="Lord J."/>
            <person name="Oppert B."/>
            <person name="Lorenzen M."/>
            <person name="Brown S."/>
            <person name="Wang L."/>
            <person name="Savard J."/>
            <person name="Tautz D."/>
            <person name="Richards S."/>
            <person name="Weinstock G."/>
            <person name="Gibbs R.A."/>
            <person name="Liu Y."/>
            <person name="Worley K."/>
            <person name="Weinstock G."/>
            <person name="Elsik C.G."/>
            <person name="Reese J.T."/>
            <person name="Elhaik E."/>
            <person name="Landan G."/>
            <person name="Graur D."/>
            <person name="Arensburger P."/>
            <person name="Atkinson P."/>
            <person name="Beeman R.W."/>
            <person name="Beidler J."/>
            <person name="Brown S.J."/>
            <person name="Demuth J.P."/>
            <person name="Drury D.W."/>
            <person name="Du Y.Z."/>
            <person name="Fujiwara H."/>
            <person name="Lorenzen M."/>
            <person name="Maselli V."/>
            <person name="Osanai M."/>
            <person name="Park Y."/>
            <person name="Robertson H.M."/>
            <person name="Tu Z."/>
            <person name="Wang J.J."/>
            <person name="Wang S."/>
            <person name="Richards S."/>
            <person name="Song H."/>
            <person name="Zhang L."/>
            <person name="Sodergren E."/>
            <person name="Werner D."/>
            <person name="Stanke M."/>
            <person name="Morgenstern B."/>
            <person name="Solovyev V."/>
            <person name="Kosarev P."/>
            <person name="Brown G."/>
            <person name="Chen H.C."/>
            <person name="Ermolaeva O."/>
            <person name="Hlavina W."/>
            <person name="Kapustin Y."/>
            <person name="Kiryutin B."/>
            <person name="Kitts P."/>
            <person name="Maglott D."/>
            <person name="Pruitt K."/>
            <person name="Sapojnikov V."/>
            <person name="Souvorov A."/>
            <person name="Mackey A.J."/>
            <person name="Waterhouse R.M."/>
            <person name="Wyder S."/>
            <person name="Zdobnov E.M."/>
            <person name="Zdobnov E.M."/>
            <person name="Wyder S."/>
            <person name="Kriventseva E.V."/>
            <person name="Kadowaki T."/>
            <person name="Bork P."/>
            <person name="Aranda M."/>
            <person name="Bao R."/>
            <person name="Beermann A."/>
            <person name="Berns N."/>
            <person name="Bolognesi R."/>
            <person name="Bonneton F."/>
            <person name="Bopp D."/>
            <person name="Brown S.J."/>
            <person name="Bucher G."/>
            <person name="Butts T."/>
            <person name="Chaumot A."/>
            <person name="Denell R.E."/>
            <person name="Ferrier D.E."/>
            <person name="Friedrich M."/>
            <person name="Gordon C.M."/>
            <person name="Jindra M."/>
            <person name="Klingler M."/>
            <person name="Lan Q."/>
            <person name="Lattorff H.M."/>
            <person name="Laudet V."/>
            <person name="von Levetsow C."/>
            <person name="Liu Z."/>
            <person name="Lutz R."/>
            <person name="Lynch J.A."/>
            <person name="da Fonseca R.N."/>
            <person name="Posnien N."/>
            <person name="Reuter R."/>
            <person name="Roth S."/>
            <person name="Savard J."/>
            <person name="Schinko J.B."/>
            <person name="Schmitt C."/>
            <person name="Schoppmeier M."/>
            <person name="Schroder R."/>
            <person name="Shippy T.D."/>
            <person name="Simonnet F."/>
            <person name="Marques-Souza H."/>
            <person name="Tautz D."/>
            <person name="Tomoyasu Y."/>
            <person name="Trauner J."/>
            <person name="Van der Zee M."/>
            <person name="Vervoort M."/>
            <person name="Wittkopp N."/>
            <person name="Wimmer E.A."/>
            <person name="Yang X."/>
            <person name="Jones A.K."/>
            <person name="Sattelle D.B."/>
            <person name="Ebert P.R."/>
            <person name="Nelson D."/>
            <person name="Scott J.G."/>
            <person name="Beeman R.W."/>
            <person name="Muthukrishnan S."/>
            <person name="Kramer K.J."/>
            <person name="Arakane Y."/>
            <person name="Beeman R.W."/>
            <person name="Zhu Q."/>
            <person name="Hogenkamp D."/>
            <person name="Dixit R."/>
            <person name="Oppert B."/>
            <person name="Jiang H."/>
            <person name="Zou Z."/>
            <person name="Marshall J."/>
            <person name="Elpidina E."/>
            <person name="Vinokurov K."/>
            <person name="Oppert C."/>
            <person name="Zou Z."/>
            <person name="Evans J."/>
            <person name="Lu Z."/>
            <person name="Zhao P."/>
            <person name="Sumathipala N."/>
            <person name="Altincicek B."/>
            <person name="Vilcinskas A."/>
            <person name="Williams M."/>
            <person name="Hultmark D."/>
            <person name="Hetru C."/>
            <person name="Jiang H."/>
            <person name="Grimmelikhuijzen C.J."/>
            <person name="Hauser F."/>
            <person name="Cazzamali G."/>
            <person name="Williamson M."/>
            <person name="Park Y."/>
            <person name="Li B."/>
            <person name="Tanaka Y."/>
            <person name="Predel R."/>
            <person name="Neupert S."/>
            <person name="Schachtner J."/>
            <person name="Verleyen P."/>
            <person name="Raible F."/>
            <person name="Bork P."/>
            <person name="Friedrich M."/>
            <person name="Walden K.K."/>
            <person name="Robertson H.M."/>
            <person name="Angeli S."/>
            <person name="Foret S."/>
            <person name="Bucher G."/>
            <person name="Schuetz S."/>
            <person name="Maleszka R."/>
            <person name="Wimmer E.A."/>
            <person name="Beeman R.W."/>
            <person name="Lorenzen M."/>
            <person name="Tomoyasu Y."/>
            <person name="Miller S.C."/>
            <person name="Grossmann D."/>
            <person name="Bucher G."/>
        </authorList>
    </citation>
    <scope>NUCLEOTIDE SEQUENCE [LARGE SCALE GENOMIC DNA]</scope>
    <source>
        <strain evidence="2 3">Georgia GA2</strain>
    </source>
</reference>
<protein>
    <submittedName>
        <fullName evidence="2">Uncharacterized protein</fullName>
    </submittedName>
</protein>
<accession>A0A139WND9</accession>
<dbReference type="OrthoDB" id="6380971at2759"/>
<evidence type="ECO:0000313" key="3">
    <source>
        <dbReference type="Proteomes" id="UP000007266"/>
    </source>
</evidence>
<reference evidence="2 3" key="2">
    <citation type="journal article" date="2010" name="Nucleic Acids Res.">
        <title>BeetleBase in 2010: revisions to provide comprehensive genomic information for Tribolium castaneum.</title>
        <authorList>
            <person name="Kim H.S."/>
            <person name="Murphy T."/>
            <person name="Xia J."/>
            <person name="Caragea D."/>
            <person name="Park Y."/>
            <person name="Beeman R.W."/>
            <person name="Lorenzen M.D."/>
            <person name="Butcher S."/>
            <person name="Manak J.R."/>
            <person name="Brown S.J."/>
        </authorList>
    </citation>
    <scope>GENOME REANNOTATION</scope>
    <source>
        <strain evidence="2 3">Georgia GA2</strain>
    </source>
</reference>
<evidence type="ECO:0000256" key="1">
    <source>
        <dbReference type="SAM" id="SignalP"/>
    </source>
</evidence>
<dbReference type="PANTHER" id="PTHR11008:SF9">
    <property type="entry name" value="PROTEIN TAKEOUT-LIKE PROTEIN"/>
    <property type="match status" value="1"/>
</dbReference>
<evidence type="ECO:0000313" key="2">
    <source>
        <dbReference type="EMBL" id="KYB29377.1"/>
    </source>
</evidence>
<dbReference type="PANTHER" id="PTHR11008">
    <property type="entry name" value="PROTEIN TAKEOUT-LIKE PROTEIN"/>
    <property type="match status" value="1"/>
</dbReference>
<proteinExistence type="predicted"/>
<name>A0A139WND9_TRICA</name>
<feature type="chain" id="PRO_5007300294" evidence="1">
    <location>
        <begin position="19"/>
        <end position="254"/>
    </location>
</feature>
<sequence>MSNIRIYFFLSSLLVARATVNICIPLHSSSAEVSTPDDLFKEIKDEIVAKTSNKSNLHLEHLDVDVSHPAISLYGTMDDLDLYHFHEFDICFLENLFLNLSYYQFDVFNLTFRNLRVEGKYNLTGDIGDLFDIYGVGDFWMELRNFSIAMTNFSINVTDEICIPVNIDINLQEVRNQFDNFMEDPDLEILLNGTMMNILPESFSIFWAEMKAIFDKPLEDEINNIIHHNVPAILHALRSAQNVKAAPYCYSTYK</sequence>
<dbReference type="InterPro" id="IPR038606">
    <property type="entry name" value="To_sf"/>
</dbReference>
<feature type="signal peptide" evidence="1">
    <location>
        <begin position="1"/>
        <end position="18"/>
    </location>
</feature>
<organism evidence="2 3">
    <name type="scientific">Tribolium castaneum</name>
    <name type="common">Red flour beetle</name>
    <dbReference type="NCBI Taxonomy" id="7070"/>
    <lineage>
        <taxon>Eukaryota</taxon>
        <taxon>Metazoa</taxon>
        <taxon>Ecdysozoa</taxon>
        <taxon>Arthropoda</taxon>
        <taxon>Hexapoda</taxon>
        <taxon>Insecta</taxon>
        <taxon>Pterygota</taxon>
        <taxon>Neoptera</taxon>
        <taxon>Endopterygota</taxon>
        <taxon>Coleoptera</taxon>
        <taxon>Polyphaga</taxon>
        <taxon>Cucujiformia</taxon>
        <taxon>Tenebrionidae</taxon>
        <taxon>Tenebrionidae incertae sedis</taxon>
        <taxon>Tribolium</taxon>
    </lineage>
</organism>
<gene>
    <name evidence="2" type="primary">AUGUSTUS-3.0.2_32224</name>
    <name evidence="2" type="ORF">TcasGA2_TC032224</name>
</gene>
<dbReference type="InterPro" id="IPR010562">
    <property type="entry name" value="Haemolymph_juvenile_hormone-bd"/>
</dbReference>
<dbReference type="KEGG" id="tca:103312147"/>
<dbReference type="Gene3D" id="3.15.10.30">
    <property type="entry name" value="Haemolymph juvenile hormone binding protein"/>
    <property type="match status" value="1"/>
</dbReference>
<dbReference type="AlphaFoldDB" id="A0A139WND9"/>
<dbReference type="EMBL" id="KQ971312">
    <property type="protein sequence ID" value="KYB29377.1"/>
    <property type="molecule type" value="Genomic_DNA"/>
</dbReference>
<dbReference type="Proteomes" id="UP000007266">
    <property type="component" value="Linkage group 2"/>
</dbReference>
<dbReference type="InParanoid" id="A0A139WND9"/>
<dbReference type="Pfam" id="PF06585">
    <property type="entry name" value="JHBP"/>
    <property type="match status" value="1"/>
</dbReference>
<keyword evidence="1" id="KW-0732">Signal</keyword>
<keyword evidence="3" id="KW-1185">Reference proteome</keyword>